<organism evidence="1 2">
    <name type="scientific">Nocardia aurantia</name>
    <dbReference type="NCBI Taxonomy" id="2585199"/>
    <lineage>
        <taxon>Bacteria</taxon>
        <taxon>Bacillati</taxon>
        <taxon>Actinomycetota</taxon>
        <taxon>Actinomycetes</taxon>
        <taxon>Mycobacteriales</taxon>
        <taxon>Nocardiaceae</taxon>
        <taxon>Nocardia</taxon>
    </lineage>
</organism>
<dbReference type="EMBL" id="WEGI01000002">
    <property type="protein sequence ID" value="MQY25263.1"/>
    <property type="molecule type" value="Genomic_DNA"/>
</dbReference>
<dbReference type="Proteomes" id="UP000431401">
    <property type="component" value="Unassembled WGS sequence"/>
</dbReference>
<dbReference type="AlphaFoldDB" id="A0A7K0DHG9"/>
<accession>A0A7K0DHG9</accession>
<protein>
    <submittedName>
        <fullName evidence="1">Uncharacterized protein</fullName>
    </submittedName>
</protein>
<evidence type="ECO:0000313" key="1">
    <source>
        <dbReference type="EMBL" id="MQY25263.1"/>
    </source>
</evidence>
<name>A0A7K0DHG9_9NOCA</name>
<reference evidence="1 2" key="1">
    <citation type="submission" date="2019-10" db="EMBL/GenBank/DDBJ databases">
        <title>Nocardia macrotermitis sp. nov. and Nocardia aurantia sp. nov., isolated from the gut of fungus growing-termite Macrotermes natalensis.</title>
        <authorList>
            <person name="Benndorf R."/>
            <person name="Schwitalla J."/>
            <person name="Martin K."/>
            <person name="De Beer W."/>
            <person name="Kaster A.-K."/>
            <person name="Vollmers J."/>
            <person name="Poulsen M."/>
            <person name="Beemelmanns C."/>
        </authorList>
    </citation>
    <scope>NUCLEOTIDE SEQUENCE [LARGE SCALE GENOMIC DNA]</scope>
    <source>
        <strain evidence="1 2">RB56</strain>
    </source>
</reference>
<gene>
    <name evidence="1" type="ORF">NRB56_08190</name>
</gene>
<dbReference type="RefSeq" id="WP_194290718.1">
    <property type="nucleotide sequence ID" value="NZ_WEGI01000002.1"/>
</dbReference>
<evidence type="ECO:0000313" key="2">
    <source>
        <dbReference type="Proteomes" id="UP000431401"/>
    </source>
</evidence>
<comment type="caution">
    <text evidence="1">The sequence shown here is derived from an EMBL/GenBank/DDBJ whole genome shotgun (WGS) entry which is preliminary data.</text>
</comment>
<keyword evidence="2" id="KW-1185">Reference proteome</keyword>
<sequence length="96" mass="10773">MRAPGVFAPITLTVDVDGRPASLRTALPDFDWADRDSRWRYIIGDLLPRYLDLRDDPTAAGPVLAAPFPDKLARGRMLPRLPELLADLTGGWRFAW</sequence>
<proteinExistence type="predicted"/>